<feature type="domain" description="Deacetylase sirtuin-type" evidence="12">
    <location>
        <begin position="222"/>
        <end position="482"/>
    </location>
</feature>
<dbReference type="GO" id="GO:0017136">
    <property type="term" value="F:histone deacetylase activity, NAD-dependent"/>
    <property type="evidence" value="ECO:0007669"/>
    <property type="project" value="TreeGrafter"/>
</dbReference>
<dbReference type="GO" id="GO:0003714">
    <property type="term" value="F:transcription corepressor activity"/>
    <property type="evidence" value="ECO:0007669"/>
    <property type="project" value="TreeGrafter"/>
</dbReference>
<feature type="compositionally biased region" description="Polar residues" evidence="11">
    <location>
        <begin position="517"/>
        <end position="559"/>
    </location>
</feature>
<dbReference type="GO" id="GO:0033553">
    <property type="term" value="C:rDNA heterochromatin"/>
    <property type="evidence" value="ECO:0007669"/>
    <property type="project" value="TreeGrafter"/>
</dbReference>
<dbReference type="SUPFAM" id="SSF52467">
    <property type="entry name" value="DHS-like NAD/FAD-binding domain"/>
    <property type="match status" value="1"/>
</dbReference>
<dbReference type="FunFam" id="3.30.1600.10:FF:000013">
    <property type="entry name" value="NAD-dependent protein deacetylase sirtuin-1"/>
    <property type="match status" value="2"/>
</dbReference>
<dbReference type="Pfam" id="PF02146">
    <property type="entry name" value="SIR2"/>
    <property type="match status" value="1"/>
</dbReference>
<evidence type="ECO:0000256" key="11">
    <source>
        <dbReference type="SAM" id="MobiDB-lite"/>
    </source>
</evidence>
<evidence type="ECO:0000256" key="7">
    <source>
        <dbReference type="ARBA" id="ARBA00022833"/>
    </source>
</evidence>
<feature type="compositionally biased region" description="Polar residues" evidence="11">
    <location>
        <begin position="638"/>
        <end position="647"/>
    </location>
</feature>
<evidence type="ECO:0000256" key="2">
    <source>
        <dbReference type="ARBA" id="ARBA00004123"/>
    </source>
</evidence>
<feature type="region of interest" description="Disordered" evidence="11">
    <location>
        <begin position="500"/>
        <end position="559"/>
    </location>
</feature>
<reference evidence="13" key="1">
    <citation type="journal article" date="2023" name="Mol. Biol. Evol.">
        <title>Third-Generation Sequencing Reveals the Adaptive Role of the Epigenome in Three Deep-Sea Polychaetes.</title>
        <authorList>
            <person name="Perez M."/>
            <person name="Aroh O."/>
            <person name="Sun Y."/>
            <person name="Lan Y."/>
            <person name="Juniper S.K."/>
            <person name="Young C.R."/>
            <person name="Angers B."/>
            <person name="Qian P.Y."/>
        </authorList>
    </citation>
    <scope>NUCLEOTIDE SEQUENCE</scope>
    <source>
        <strain evidence="13">P08H-3</strain>
    </source>
</reference>
<keyword evidence="8" id="KW-0520">NAD</keyword>
<evidence type="ECO:0000256" key="5">
    <source>
        <dbReference type="ARBA" id="ARBA00022679"/>
    </source>
</evidence>
<dbReference type="EC" id="2.3.1.286" evidence="4"/>
<evidence type="ECO:0000256" key="4">
    <source>
        <dbReference type="ARBA" id="ARBA00012928"/>
    </source>
</evidence>
<feature type="compositionally biased region" description="Acidic residues" evidence="11">
    <location>
        <begin position="143"/>
        <end position="154"/>
    </location>
</feature>
<feature type="binding site" evidence="10">
    <location>
        <position position="384"/>
    </location>
    <ligand>
        <name>Zn(2+)</name>
        <dbReference type="ChEBI" id="CHEBI:29105"/>
    </ligand>
</feature>
<dbReference type="PANTHER" id="PTHR11085">
    <property type="entry name" value="NAD-DEPENDENT PROTEIN DEACYLASE SIRTUIN-5, MITOCHONDRIAL-RELATED"/>
    <property type="match status" value="1"/>
</dbReference>
<organism evidence="13 14">
    <name type="scientific">Paralvinella palmiformis</name>
    <dbReference type="NCBI Taxonomy" id="53620"/>
    <lineage>
        <taxon>Eukaryota</taxon>
        <taxon>Metazoa</taxon>
        <taxon>Spiralia</taxon>
        <taxon>Lophotrochozoa</taxon>
        <taxon>Annelida</taxon>
        <taxon>Polychaeta</taxon>
        <taxon>Sedentaria</taxon>
        <taxon>Canalipalpata</taxon>
        <taxon>Terebellida</taxon>
        <taxon>Terebelliformia</taxon>
        <taxon>Alvinellidae</taxon>
        <taxon>Paralvinella</taxon>
    </lineage>
</organism>
<dbReference type="InterPro" id="IPR003000">
    <property type="entry name" value="Sirtuin"/>
</dbReference>
<comment type="similarity">
    <text evidence="3">Belongs to the sirtuin family. Class I subfamily.</text>
</comment>
<feature type="region of interest" description="Disordered" evidence="11">
    <location>
        <begin position="1"/>
        <end position="111"/>
    </location>
</feature>
<feature type="compositionally biased region" description="Basic and acidic residues" evidence="11">
    <location>
        <begin position="47"/>
        <end position="60"/>
    </location>
</feature>
<evidence type="ECO:0000256" key="10">
    <source>
        <dbReference type="PROSITE-ProRule" id="PRU00236"/>
    </source>
</evidence>
<keyword evidence="5" id="KW-0808">Transferase</keyword>
<feature type="region of interest" description="Disordered" evidence="11">
    <location>
        <begin position="755"/>
        <end position="779"/>
    </location>
</feature>
<dbReference type="GO" id="GO:0046872">
    <property type="term" value="F:metal ion binding"/>
    <property type="evidence" value="ECO:0007669"/>
    <property type="project" value="UniProtKB-KW"/>
</dbReference>
<dbReference type="EMBL" id="JAODUP010000269">
    <property type="protein sequence ID" value="KAK2154446.1"/>
    <property type="molecule type" value="Genomic_DNA"/>
</dbReference>
<feature type="binding site" evidence="10">
    <location>
        <position position="360"/>
    </location>
    <ligand>
        <name>Zn(2+)</name>
        <dbReference type="ChEBI" id="CHEBI:29105"/>
    </ligand>
</feature>
<keyword evidence="6 10" id="KW-0479">Metal-binding</keyword>
<keyword evidence="9" id="KW-0539">Nucleus</keyword>
<dbReference type="Gene3D" id="3.30.1600.10">
    <property type="entry name" value="SIR2/SIRT2 'Small Domain"/>
    <property type="match status" value="1"/>
</dbReference>
<comment type="caution">
    <text evidence="13">The sequence shown here is derived from an EMBL/GenBank/DDBJ whole genome shotgun (WGS) entry which is preliminary data.</text>
</comment>
<dbReference type="InterPro" id="IPR026590">
    <property type="entry name" value="Ssirtuin_cat_dom"/>
</dbReference>
<feature type="active site" description="Proton acceptor" evidence="10">
    <location>
        <position position="349"/>
    </location>
</feature>
<dbReference type="InterPro" id="IPR029035">
    <property type="entry name" value="DHS-like_NAD/FAD-binding_dom"/>
</dbReference>
<comment type="cofactor">
    <cofactor evidence="1">
        <name>Zn(2+)</name>
        <dbReference type="ChEBI" id="CHEBI:29105"/>
    </cofactor>
</comment>
<accession>A0AAD9JKL4</accession>
<feature type="binding site" evidence="10">
    <location>
        <position position="357"/>
    </location>
    <ligand>
        <name>Zn(2+)</name>
        <dbReference type="ChEBI" id="CHEBI:29105"/>
    </ligand>
</feature>
<dbReference type="GO" id="GO:0070403">
    <property type="term" value="F:NAD+ binding"/>
    <property type="evidence" value="ECO:0007669"/>
    <property type="project" value="InterPro"/>
</dbReference>
<comment type="subcellular location">
    <subcellularLocation>
        <location evidence="2">Nucleus</location>
    </subcellularLocation>
</comment>
<dbReference type="Gene3D" id="3.40.50.1220">
    <property type="entry name" value="TPP-binding domain"/>
    <property type="match status" value="1"/>
</dbReference>
<feature type="region of interest" description="Disordered" evidence="11">
    <location>
        <begin position="137"/>
        <end position="160"/>
    </location>
</feature>
<feature type="region of interest" description="Disordered" evidence="11">
    <location>
        <begin position="626"/>
        <end position="647"/>
    </location>
</feature>
<dbReference type="Proteomes" id="UP001208570">
    <property type="component" value="Unassembled WGS sequence"/>
</dbReference>
<dbReference type="PANTHER" id="PTHR11085:SF9">
    <property type="entry name" value="NAD-DEPENDENT PROTEIN DEACETYLASE SIRTUIN-1"/>
    <property type="match status" value="1"/>
</dbReference>
<evidence type="ECO:0000256" key="1">
    <source>
        <dbReference type="ARBA" id="ARBA00001947"/>
    </source>
</evidence>
<keyword evidence="7 10" id="KW-0862">Zinc</keyword>
<evidence type="ECO:0000256" key="8">
    <source>
        <dbReference type="ARBA" id="ARBA00023027"/>
    </source>
</evidence>
<gene>
    <name evidence="13" type="ORF">LSH36_269g12015</name>
</gene>
<dbReference type="GO" id="GO:0005654">
    <property type="term" value="C:nucleoplasm"/>
    <property type="evidence" value="ECO:0007669"/>
    <property type="project" value="TreeGrafter"/>
</dbReference>
<feature type="region of interest" description="Disordered" evidence="11">
    <location>
        <begin position="574"/>
        <end position="595"/>
    </location>
</feature>
<sequence length="779" mass="86782">MAEKFGNSVESFSQKRSWMDCQSPGEKSAVSGDCNTLEPPLLFPKRSRSEQEFVRKEELQRSSSDVTGPRTSPRGSRSSCDINTSDCVATPSYESDNSHFSNRENQKSASFTIGPGEIEGDLLNRNGHDITISEYNGSRQSTEADEEVDHDDFTDSNSETAGWRPLAGPLSWVQHQMSSGVDPQEILRHILPGHTTVPDDLDQLMLWKLIINILSEPPPRKKLKHINTLDQVVSLIKECHNIIVLTGAGVSVSCGIPDFRSQNGIYARLSVEYPDLPDPQAMFDIHYFHNNQKPFFKFAKEIYPGQFEPSRSHKFIKLIEDHNKLLQNYTQNIDTLEQVAGIKNVIQCHGSFATATCMICKYKTDADGVRDDIMNQVIPRCPKCPPDELLAILKPDIVFFGESLPNEFHHQMDQDKDVCDLLIVIGSSLKVRPVALIPNSLPDHVPQVLINREPLKHLNFDVELLGDCDIIIQELCKRLGTSWQSICLSTELAVEVSQDEVLTPSTQSPVHHPTPPNSEESTRMSFQMSSDDNNSRMSVIQDTEGASQPQSSTSLHGQRNLNIGFNLYSTREDSSMSFDDGDTRQTGRHPGNDETYEKLASADTDHHKEVPKHTTSEIGAPKCKLSVGSEQKQDTKLAGSSTESNHTCTENADLRHFSSEMASNLAECCSQRQLEELRACWQPKLVNLAAKLKEDTYLFMPPNRYVFRGAEVYNNLDSDTSTDDSSAGSSSSLDTLEQDVDVSLLKSGSMADNELDIDRQDLDEDTSISSNVKHDAISS</sequence>
<name>A0AAD9JKL4_9ANNE</name>
<evidence type="ECO:0000313" key="13">
    <source>
        <dbReference type="EMBL" id="KAK2154446.1"/>
    </source>
</evidence>
<protein>
    <recommendedName>
        <fullName evidence="4">protein acetyllysine N-acetyltransferase</fullName>
        <ecNumber evidence="4">2.3.1.286</ecNumber>
    </recommendedName>
</protein>
<feature type="compositionally biased region" description="Low complexity" evidence="11">
    <location>
        <begin position="67"/>
        <end position="79"/>
    </location>
</feature>
<evidence type="ECO:0000256" key="6">
    <source>
        <dbReference type="ARBA" id="ARBA00022723"/>
    </source>
</evidence>
<dbReference type="InterPro" id="IPR050134">
    <property type="entry name" value="NAD-dep_sirtuin_deacylases"/>
</dbReference>
<keyword evidence="14" id="KW-1185">Reference proteome</keyword>
<dbReference type="CDD" id="cd01408">
    <property type="entry name" value="SIRT1"/>
    <property type="match status" value="1"/>
</dbReference>
<evidence type="ECO:0000256" key="3">
    <source>
        <dbReference type="ARBA" id="ARBA00006924"/>
    </source>
</evidence>
<proteinExistence type="inferred from homology"/>
<evidence type="ECO:0000259" key="12">
    <source>
        <dbReference type="PROSITE" id="PS50305"/>
    </source>
</evidence>
<evidence type="ECO:0000313" key="14">
    <source>
        <dbReference type="Proteomes" id="UP001208570"/>
    </source>
</evidence>
<dbReference type="GO" id="GO:0005637">
    <property type="term" value="C:nuclear inner membrane"/>
    <property type="evidence" value="ECO:0007669"/>
    <property type="project" value="TreeGrafter"/>
</dbReference>
<dbReference type="InterPro" id="IPR026591">
    <property type="entry name" value="Sirtuin_cat_small_dom_sf"/>
</dbReference>
<dbReference type="PROSITE" id="PS50305">
    <property type="entry name" value="SIRTUIN"/>
    <property type="match status" value="1"/>
</dbReference>
<feature type="compositionally biased region" description="Basic and acidic residues" evidence="11">
    <location>
        <begin position="581"/>
        <end position="595"/>
    </location>
</feature>
<feature type="binding site" evidence="10">
    <location>
        <position position="381"/>
    </location>
    <ligand>
        <name>Zn(2+)</name>
        <dbReference type="ChEBI" id="CHEBI:29105"/>
    </ligand>
</feature>
<dbReference type="AlphaFoldDB" id="A0AAD9JKL4"/>
<dbReference type="GO" id="GO:0002039">
    <property type="term" value="F:p53 binding"/>
    <property type="evidence" value="ECO:0007669"/>
    <property type="project" value="TreeGrafter"/>
</dbReference>
<feature type="compositionally biased region" description="Polar residues" evidence="11">
    <location>
        <begin position="80"/>
        <end position="100"/>
    </location>
</feature>
<evidence type="ECO:0000256" key="9">
    <source>
        <dbReference type="ARBA" id="ARBA00023242"/>
    </source>
</evidence>